<feature type="region of interest" description="Disordered" evidence="1">
    <location>
        <begin position="132"/>
        <end position="179"/>
    </location>
</feature>
<feature type="region of interest" description="Disordered" evidence="1">
    <location>
        <begin position="52"/>
        <end position="72"/>
    </location>
</feature>
<sequence>MGPTLLAHSFSSLSFSTIRSHPWHEHPQVPHLRTRIPYPENALTAPSRLLRKTGTHRPETHSSRSRTGTRIGAPSSLALAILSASPSNKPDPPRLPFLLPLLLDDSVPIPGMSTFQVSRPAARVRAKMTPYRPNVLVGEPETPQKHDPAPENEVRARGNPLAPVKNRGDEKPHPRTSPS</sequence>
<proteinExistence type="predicted"/>
<evidence type="ECO:0000313" key="3">
    <source>
        <dbReference type="Proteomes" id="UP001215598"/>
    </source>
</evidence>
<gene>
    <name evidence="2" type="ORF">B0H16DRAFT_1712548</name>
</gene>
<name>A0AAD7K175_9AGAR</name>
<feature type="compositionally biased region" description="Basic and acidic residues" evidence="1">
    <location>
        <begin position="142"/>
        <end position="156"/>
    </location>
</feature>
<dbReference type="EMBL" id="JARKIB010000009">
    <property type="protein sequence ID" value="KAJ7776170.1"/>
    <property type="molecule type" value="Genomic_DNA"/>
</dbReference>
<evidence type="ECO:0000313" key="2">
    <source>
        <dbReference type="EMBL" id="KAJ7776170.1"/>
    </source>
</evidence>
<protein>
    <submittedName>
        <fullName evidence="2">Uncharacterized protein</fullName>
    </submittedName>
</protein>
<evidence type="ECO:0000256" key="1">
    <source>
        <dbReference type="SAM" id="MobiDB-lite"/>
    </source>
</evidence>
<dbReference type="Proteomes" id="UP001215598">
    <property type="component" value="Unassembled WGS sequence"/>
</dbReference>
<reference evidence="2" key="1">
    <citation type="submission" date="2023-03" db="EMBL/GenBank/DDBJ databases">
        <title>Massive genome expansion in bonnet fungi (Mycena s.s.) driven by repeated elements and novel gene families across ecological guilds.</title>
        <authorList>
            <consortium name="Lawrence Berkeley National Laboratory"/>
            <person name="Harder C.B."/>
            <person name="Miyauchi S."/>
            <person name="Viragh M."/>
            <person name="Kuo A."/>
            <person name="Thoen E."/>
            <person name="Andreopoulos B."/>
            <person name="Lu D."/>
            <person name="Skrede I."/>
            <person name="Drula E."/>
            <person name="Henrissat B."/>
            <person name="Morin E."/>
            <person name="Kohler A."/>
            <person name="Barry K."/>
            <person name="LaButti K."/>
            <person name="Morin E."/>
            <person name="Salamov A."/>
            <person name="Lipzen A."/>
            <person name="Mereny Z."/>
            <person name="Hegedus B."/>
            <person name="Baldrian P."/>
            <person name="Stursova M."/>
            <person name="Weitz H."/>
            <person name="Taylor A."/>
            <person name="Grigoriev I.V."/>
            <person name="Nagy L.G."/>
            <person name="Martin F."/>
            <person name="Kauserud H."/>
        </authorList>
    </citation>
    <scope>NUCLEOTIDE SEQUENCE</scope>
    <source>
        <strain evidence="2">CBHHK182m</strain>
    </source>
</reference>
<accession>A0AAD7K175</accession>
<comment type="caution">
    <text evidence="2">The sequence shown here is derived from an EMBL/GenBank/DDBJ whole genome shotgun (WGS) entry which is preliminary data.</text>
</comment>
<keyword evidence="3" id="KW-1185">Reference proteome</keyword>
<dbReference type="AlphaFoldDB" id="A0AAD7K175"/>
<organism evidence="2 3">
    <name type="scientific">Mycena metata</name>
    <dbReference type="NCBI Taxonomy" id="1033252"/>
    <lineage>
        <taxon>Eukaryota</taxon>
        <taxon>Fungi</taxon>
        <taxon>Dikarya</taxon>
        <taxon>Basidiomycota</taxon>
        <taxon>Agaricomycotina</taxon>
        <taxon>Agaricomycetes</taxon>
        <taxon>Agaricomycetidae</taxon>
        <taxon>Agaricales</taxon>
        <taxon>Marasmiineae</taxon>
        <taxon>Mycenaceae</taxon>
        <taxon>Mycena</taxon>
    </lineage>
</organism>